<comment type="caution">
    <text evidence="1">The sequence shown here is derived from an EMBL/GenBank/DDBJ whole genome shotgun (WGS) entry which is preliminary data.</text>
</comment>
<accession>A0AAW1CVQ8</accession>
<sequence length="84" mass="9563">MYSPVSADFNAESDVQKCALCCKLLQNRQSLKEHMQTCALKTSGLKKHHRCPFCSYEASFKCRLKAHIGLKHPDLVKDFINFSS</sequence>
<proteinExistence type="predicted"/>
<dbReference type="Gene3D" id="3.30.160.60">
    <property type="entry name" value="Classic Zinc Finger"/>
    <property type="match status" value="1"/>
</dbReference>
<dbReference type="AlphaFoldDB" id="A0AAW1CVQ8"/>
<evidence type="ECO:0000313" key="1">
    <source>
        <dbReference type="EMBL" id="KAK9502427.1"/>
    </source>
</evidence>
<protein>
    <recommendedName>
        <fullName evidence="3">C2H2-type domain-containing protein</fullName>
    </recommendedName>
</protein>
<evidence type="ECO:0008006" key="3">
    <source>
        <dbReference type="Google" id="ProtNLM"/>
    </source>
</evidence>
<reference evidence="1 2" key="1">
    <citation type="submission" date="2022-12" db="EMBL/GenBank/DDBJ databases">
        <title>Chromosome-level genome assembly of true bugs.</title>
        <authorList>
            <person name="Ma L."/>
            <person name="Li H."/>
        </authorList>
    </citation>
    <scope>NUCLEOTIDE SEQUENCE [LARGE SCALE GENOMIC DNA]</scope>
    <source>
        <strain evidence="1">Lab_2022b</strain>
    </source>
</reference>
<keyword evidence="2" id="KW-1185">Reference proteome</keyword>
<evidence type="ECO:0000313" key="2">
    <source>
        <dbReference type="Proteomes" id="UP001461498"/>
    </source>
</evidence>
<name>A0AAW1CVQ8_9HEMI</name>
<dbReference type="Proteomes" id="UP001461498">
    <property type="component" value="Unassembled WGS sequence"/>
</dbReference>
<dbReference type="EMBL" id="JAPXFL010000008">
    <property type="protein sequence ID" value="KAK9502427.1"/>
    <property type="molecule type" value="Genomic_DNA"/>
</dbReference>
<organism evidence="1 2">
    <name type="scientific">Rhynocoris fuscipes</name>
    <dbReference type="NCBI Taxonomy" id="488301"/>
    <lineage>
        <taxon>Eukaryota</taxon>
        <taxon>Metazoa</taxon>
        <taxon>Ecdysozoa</taxon>
        <taxon>Arthropoda</taxon>
        <taxon>Hexapoda</taxon>
        <taxon>Insecta</taxon>
        <taxon>Pterygota</taxon>
        <taxon>Neoptera</taxon>
        <taxon>Paraneoptera</taxon>
        <taxon>Hemiptera</taxon>
        <taxon>Heteroptera</taxon>
        <taxon>Panheteroptera</taxon>
        <taxon>Cimicomorpha</taxon>
        <taxon>Reduviidae</taxon>
        <taxon>Harpactorinae</taxon>
        <taxon>Harpactorini</taxon>
        <taxon>Rhynocoris</taxon>
    </lineage>
</organism>
<gene>
    <name evidence="1" type="ORF">O3M35_011209</name>
</gene>